<feature type="domain" description="N-acetyltransferase" evidence="3">
    <location>
        <begin position="2"/>
        <end position="160"/>
    </location>
</feature>
<sequence>MITLRNVQAADLEQLLIIENEGFSKEEAATKEAFIERIKIIPDTFIVAEVGGSILGYINGPIIAQPYITDDLFKEISENPKRGGYQSILGLAVFSQARGQGIAKLLLAAIEDLAVENEREGITLTCKQELISFYEKSGFVNHGLSESQHGGASWYNLLKPIHPNSN</sequence>
<evidence type="ECO:0000259" key="3">
    <source>
        <dbReference type="PROSITE" id="PS51186"/>
    </source>
</evidence>
<dbReference type="PANTHER" id="PTHR10908">
    <property type="entry name" value="SEROTONIN N-ACETYLTRANSFERASE"/>
    <property type="match status" value="1"/>
</dbReference>
<dbReference type="InterPro" id="IPR000182">
    <property type="entry name" value="GNAT_dom"/>
</dbReference>
<dbReference type="PANTHER" id="PTHR10908:SF0">
    <property type="entry name" value="SEROTONIN N-ACETYLTRANSFERASE"/>
    <property type="match status" value="1"/>
</dbReference>
<dbReference type="OrthoDB" id="9800962at2"/>
<dbReference type="SUPFAM" id="SSF55729">
    <property type="entry name" value="Acyl-CoA N-acyltransferases (Nat)"/>
    <property type="match status" value="1"/>
</dbReference>
<comment type="caution">
    <text evidence="4">The sequence shown here is derived from an EMBL/GenBank/DDBJ whole genome shotgun (WGS) entry which is preliminary data.</text>
</comment>
<name>A0A433XH82_9BACL</name>
<proteinExistence type="predicted"/>
<keyword evidence="5" id="KW-1185">Reference proteome</keyword>
<dbReference type="Proteomes" id="UP000272464">
    <property type="component" value="Unassembled WGS sequence"/>
</dbReference>
<reference evidence="4 5" key="1">
    <citation type="submission" date="2018-12" db="EMBL/GenBank/DDBJ databases">
        <authorList>
            <person name="Sun L."/>
            <person name="Chen Z."/>
        </authorList>
    </citation>
    <scope>NUCLEOTIDE SEQUENCE [LARGE SCALE GENOMIC DNA]</scope>
    <source>
        <strain evidence="4 5">3-5-3</strain>
    </source>
</reference>
<gene>
    <name evidence="4" type="ORF">EJP77_07160</name>
</gene>
<dbReference type="EMBL" id="RZNX01000002">
    <property type="protein sequence ID" value="RUT33420.1"/>
    <property type="molecule type" value="Genomic_DNA"/>
</dbReference>
<dbReference type="AlphaFoldDB" id="A0A433XH82"/>
<dbReference type="InterPro" id="IPR016181">
    <property type="entry name" value="Acyl_CoA_acyltransferase"/>
</dbReference>
<dbReference type="PROSITE" id="PS51186">
    <property type="entry name" value="GNAT"/>
    <property type="match status" value="1"/>
</dbReference>
<dbReference type="CDD" id="cd04301">
    <property type="entry name" value="NAT_SF"/>
    <property type="match status" value="1"/>
</dbReference>
<evidence type="ECO:0000313" key="5">
    <source>
        <dbReference type="Proteomes" id="UP000272464"/>
    </source>
</evidence>
<dbReference type="Gene3D" id="3.40.630.30">
    <property type="match status" value="1"/>
</dbReference>
<keyword evidence="1 4" id="KW-0808">Transferase</keyword>
<dbReference type="InterPro" id="IPR051635">
    <property type="entry name" value="SNAT-like"/>
</dbReference>
<protein>
    <submittedName>
        <fullName evidence="4">N-acetyltransferase</fullName>
    </submittedName>
</protein>
<accession>A0A433XH82</accession>
<organism evidence="4 5">
    <name type="scientific">Paenibacillus zeisoli</name>
    <dbReference type="NCBI Taxonomy" id="2496267"/>
    <lineage>
        <taxon>Bacteria</taxon>
        <taxon>Bacillati</taxon>
        <taxon>Bacillota</taxon>
        <taxon>Bacilli</taxon>
        <taxon>Bacillales</taxon>
        <taxon>Paenibacillaceae</taxon>
        <taxon>Paenibacillus</taxon>
    </lineage>
</organism>
<dbReference type="GO" id="GO:0008080">
    <property type="term" value="F:N-acetyltransferase activity"/>
    <property type="evidence" value="ECO:0007669"/>
    <property type="project" value="UniProtKB-ARBA"/>
</dbReference>
<dbReference type="RefSeq" id="WP_127198535.1">
    <property type="nucleotide sequence ID" value="NZ_RZNX01000002.1"/>
</dbReference>
<evidence type="ECO:0000256" key="2">
    <source>
        <dbReference type="ARBA" id="ARBA00023315"/>
    </source>
</evidence>
<keyword evidence="2" id="KW-0012">Acyltransferase</keyword>
<evidence type="ECO:0000313" key="4">
    <source>
        <dbReference type="EMBL" id="RUT33420.1"/>
    </source>
</evidence>
<dbReference type="Pfam" id="PF00583">
    <property type="entry name" value="Acetyltransf_1"/>
    <property type="match status" value="1"/>
</dbReference>
<evidence type="ECO:0000256" key="1">
    <source>
        <dbReference type="ARBA" id="ARBA00022679"/>
    </source>
</evidence>